<evidence type="ECO:0000313" key="3">
    <source>
        <dbReference type="EMBL" id="CAA9453490.1"/>
    </source>
</evidence>
<sequence length="67" mass="7345">MADTKFRCSVCGSTFPEHEASASPFELEEDQIRCPNCGSAQVEPDHFDPDEPLVDPLEGPDDEGYVS</sequence>
<feature type="compositionally biased region" description="Acidic residues" evidence="1">
    <location>
        <begin position="50"/>
        <end position="67"/>
    </location>
</feature>
<evidence type="ECO:0000256" key="1">
    <source>
        <dbReference type="SAM" id="MobiDB-lite"/>
    </source>
</evidence>
<feature type="region of interest" description="Disordered" evidence="1">
    <location>
        <begin position="36"/>
        <end position="67"/>
    </location>
</feature>
<dbReference type="SUPFAM" id="SSF57802">
    <property type="entry name" value="Rubredoxin-like"/>
    <property type="match status" value="1"/>
</dbReference>
<dbReference type="Gene3D" id="2.20.28.30">
    <property type="entry name" value="RNA polymerase ii, chain L"/>
    <property type="match status" value="1"/>
</dbReference>
<organism evidence="3">
    <name type="scientific">uncultured Rubrobacteraceae bacterium</name>
    <dbReference type="NCBI Taxonomy" id="349277"/>
    <lineage>
        <taxon>Bacteria</taxon>
        <taxon>Bacillati</taxon>
        <taxon>Actinomycetota</taxon>
        <taxon>Rubrobacteria</taxon>
        <taxon>Rubrobacterales</taxon>
        <taxon>Rubrobacteraceae</taxon>
        <taxon>environmental samples</taxon>
    </lineage>
</organism>
<proteinExistence type="predicted"/>
<protein>
    <recommendedName>
        <fullName evidence="2">Rubredoxin-like domain-containing protein</fullName>
    </recommendedName>
</protein>
<name>A0A6J4QS16_9ACTN</name>
<dbReference type="GO" id="GO:0005506">
    <property type="term" value="F:iron ion binding"/>
    <property type="evidence" value="ECO:0007669"/>
    <property type="project" value="InterPro"/>
</dbReference>
<reference evidence="3" key="1">
    <citation type="submission" date="2020-02" db="EMBL/GenBank/DDBJ databases">
        <authorList>
            <person name="Meier V. D."/>
        </authorList>
    </citation>
    <scope>NUCLEOTIDE SEQUENCE</scope>
    <source>
        <strain evidence="3">AVDCRST_MAG14</strain>
    </source>
</reference>
<dbReference type="AlphaFoldDB" id="A0A6J4QS16"/>
<gene>
    <name evidence="3" type="ORF">AVDCRST_MAG14-1242</name>
</gene>
<dbReference type="PROSITE" id="PS50903">
    <property type="entry name" value="RUBREDOXIN_LIKE"/>
    <property type="match status" value="1"/>
</dbReference>
<feature type="domain" description="Rubredoxin-like" evidence="2">
    <location>
        <begin position="3"/>
        <end position="50"/>
    </location>
</feature>
<accession>A0A6J4QS16</accession>
<dbReference type="InterPro" id="IPR024934">
    <property type="entry name" value="Rubredoxin-like_dom"/>
</dbReference>
<dbReference type="EMBL" id="CADCVG010000051">
    <property type="protein sequence ID" value="CAA9453490.1"/>
    <property type="molecule type" value="Genomic_DNA"/>
</dbReference>
<evidence type="ECO:0000259" key="2">
    <source>
        <dbReference type="PROSITE" id="PS50903"/>
    </source>
</evidence>